<organism evidence="10 11">
    <name type="scientific">Acetivibrio thermocellus AD2</name>
    <dbReference type="NCBI Taxonomy" id="1138384"/>
    <lineage>
        <taxon>Bacteria</taxon>
        <taxon>Bacillati</taxon>
        <taxon>Bacillota</taxon>
        <taxon>Clostridia</taxon>
        <taxon>Eubacteriales</taxon>
        <taxon>Oscillospiraceae</taxon>
        <taxon>Acetivibrio</taxon>
    </lineage>
</organism>
<keyword evidence="4 7" id="KW-1133">Transmembrane helix</keyword>
<evidence type="ECO:0000259" key="9">
    <source>
        <dbReference type="Pfam" id="PF12704"/>
    </source>
</evidence>
<dbReference type="AlphaFoldDB" id="A0AB36TJN9"/>
<dbReference type="PANTHER" id="PTHR30572:SF4">
    <property type="entry name" value="ABC TRANSPORTER PERMEASE YTRF"/>
    <property type="match status" value="1"/>
</dbReference>
<evidence type="ECO:0000259" key="8">
    <source>
        <dbReference type="Pfam" id="PF02687"/>
    </source>
</evidence>
<evidence type="ECO:0000313" key="10">
    <source>
        <dbReference type="EMBL" id="PFH03725.1"/>
    </source>
</evidence>
<feature type="transmembrane region" description="Helical" evidence="7">
    <location>
        <begin position="272"/>
        <end position="302"/>
    </location>
</feature>
<evidence type="ECO:0000256" key="3">
    <source>
        <dbReference type="ARBA" id="ARBA00022692"/>
    </source>
</evidence>
<evidence type="ECO:0000256" key="7">
    <source>
        <dbReference type="SAM" id="Phobius"/>
    </source>
</evidence>
<feature type="transmembrane region" description="Helical" evidence="7">
    <location>
        <begin position="365"/>
        <end position="385"/>
    </location>
</feature>
<comment type="subcellular location">
    <subcellularLocation>
        <location evidence="1">Cell membrane</location>
        <topology evidence="1">Multi-pass membrane protein</topology>
    </subcellularLocation>
</comment>
<dbReference type="Pfam" id="PF12704">
    <property type="entry name" value="MacB_PCD"/>
    <property type="match status" value="1"/>
</dbReference>
<accession>A0AB36TJN9</accession>
<feature type="domain" description="MacB-like periplasmic core" evidence="9">
    <location>
        <begin position="21"/>
        <end position="244"/>
    </location>
</feature>
<evidence type="ECO:0000256" key="6">
    <source>
        <dbReference type="ARBA" id="ARBA00038076"/>
    </source>
</evidence>
<evidence type="ECO:0000313" key="11">
    <source>
        <dbReference type="Proteomes" id="UP000223596"/>
    </source>
</evidence>
<feature type="domain" description="ABC3 transporter permease C-terminal" evidence="8">
    <location>
        <begin position="282"/>
        <end position="393"/>
    </location>
</feature>
<keyword evidence="5 7" id="KW-0472">Membrane</keyword>
<feature type="transmembrane region" description="Helical" evidence="7">
    <location>
        <begin position="323"/>
        <end position="345"/>
    </location>
</feature>
<evidence type="ECO:0000256" key="5">
    <source>
        <dbReference type="ARBA" id="ARBA00023136"/>
    </source>
</evidence>
<comment type="similarity">
    <text evidence="6">Belongs to the ABC-4 integral membrane protein family.</text>
</comment>
<dbReference type="InterPro" id="IPR003838">
    <property type="entry name" value="ABC3_permease_C"/>
</dbReference>
<reference evidence="10 11" key="1">
    <citation type="submission" date="2017-09" db="EMBL/GenBank/DDBJ databases">
        <title>Evaluation of Pacific Biosciences Sequencing Technology to Finishing C. thermocellum Genome Sequences.</title>
        <authorList>
            <person name="Brown S."/>
        </authorList>
    </citation>
    <scope>NUCLEOTIDE SEQUENCE [LARGE SCALE GENOMIC DNA]</scope>
    <source>
        <strain evidence="10 11">AD2</strain>
    </source>
</reference>
<proteinExistence type="inferred from homology"/>
<dbReference type="GO" id="GO:0022857">
    <property type="term" value="F:transmembrane transporter activity"/>
    <property type="evidence" value="ECO:0007669"/>
    <property type="project" value="TreeGrafter"/>
</dbReference>
<sequence>MSFLESIRQALDSLKANKLRSILTMLGIVMGVFSIITIMAIGNATEEYINSQFEKIGANVLTVGYKNMNVDSDEMLYLKDIETVKRAAPEIKNVTTYIQHRGTLRIDTKTRSALVYGTTAQYKDITPMEMAAGRFFTDFDISSRQKVVVVDEYFAKRYFNRLDIVGEVLQFKAPSGNYKVKVIGVAKAINDAMANLLDNENFPTQIYMPITTVQQMYYNNEALDSILVALDKEVDYKEVGNRIVRALEMSKGKKDIYMTYSTQDSQEILSSIIGVVSAVLLVIAIITLIVGGIGIINILLVSVTERIREIGIRKALGAQKKDIIFQFITESIIMTGISGSIGIFLGVLGGNIISQAIQIPPVIDVPVIIGAFLGSVVLGLVFGVYPAKKAADLDPIESLRYE</sequence>
<protein>
    <submittedName>
        <fullName evidence="10">ABC transport system permease protein</fullName>
    </submittedName>
</protein>
<feature type="transmembrane region" description="Helical" evidence="7">
    <location>
        <begin position="21"/>
        <end position="42"/>
    </location>
</feature>
<gene>
    <name evidence="10" type="ORF">M972_112538</name>
</gene>
<dbReference type="RefSeq" id="WP_003515926.1">
    <property type="nucleotide sequence ID" value="NZ_CP013828.1"/>
</dbReference>
<dbReference type="Pfam" id="PF02687">
    <property type="entry name" value="FtsX"/>
    <property type="match status" value="1"/>
</dbReference>
<keyword evidence="2" id="KW-1003">Cell membrane</keyword>
<dbReference type="GO" id="GO:0005886">
    <property type="term" value="C:plasma membrane"/>
    <property type="evidence" value="ECO:0007669"/>
    <property type="project" value="UniProtKB-SubCell"/>
</dbReference>
<dbReference type="InterPro" id="IPR025857">
    <property type="entry name" value="MacB_PCD"/>
</dbReference>
<dbReference type="PANTHER" id="PTHR30572">
    <property type="entry name" value="MEMBRANE COMPONENT OF TRANSPORTER-RELATED"/>
    <property type="match status" value="1"/>
</dbReference>
<dbReference type="Proteomes" id="UP000223596">
    <property type="component" value="Unassembled WGS sequence"/>
</dbReference>
<evidence type="ECO:0000256" key="1">
    <source>
        <dbReference type="ARBA" id="ARBA00004651"/>
    </source>
</evidence>
<dbReference type="InterPro" id="IPR050250">
    <property type="entry name" value="Macrolide_Exporter_MacB"/>
</dbReference>
<name>A0AB36TJN9_ACETH</name>
<dbReference type="EMBL" id="PDBW01000001">
    <property type="protein sequence ID" value="PFH03725.1"/>
    <property type="molecule type" value="Genomic_DNA"/>
</dbReference>
<comment type="caution">
    <text evidence="10">The sequence shown here is derived from an EMBL/GenBank/DDBJ whole genome shotgun (WGS) entry which is preliminary data.</text>
</comment>
<keyword evidence="3 7" id="KW-0812">Transmembrane</keyword>
<evidence type="ECO:0000256" key="2">
    <source>
        <dbReference type="ARBA" id="ARBA00022475"/>
    </source>
</evidence>
<evidence type="ECO:0000256" key="4">
    <source>
        <dbReference type="ARBA" id="ARBA00022989"/>
    </source>
</evidence>